<dbReference type="InterPro" id="IPR023591">
    <property type="entry name" value="Ribosomal_uS2_flav_dom_sf"/>
</dbReference>
<dbReference type="InterPro" id="IPR018130">
    <property type="entry name" value="Ribosomal_uS2_CS"/>
</dbReference>
<dbReference type="GO" id="GO:0022627">
    <property type="term" value="C:cytosolic small ribosomal subunit"/>
    <property type="evidence" value="ECO:0007669"/>
    <property type="project" value="TreeGrafter"/>
</dbReference>
<evidence type="ECO:0000256" key="2">
    <source>
        <dbReference type="ARBA" id="ARBA00022980"/>
    </source>
</evidence>
<dbReference type="PROSITE" id="PS00962">
    <property type="entry name" value="RIBOSOMAL_S2_1"/>
    <property type="match status" value="1"/>
</dbReference>
<dbReference type="PANTHER" id="PTHR12534">
    <property type="entry name" value="30S RIBOSOMAL PROTEIN S2 PROKARYOTIC AND ORGANELLAR"/>
    <property type="match status" value="1"/>
</dbReference>
<keyword evidence="2" id="KW-0689">Ribosomal protein</keyword>
<protein>
    <recommendedName>
        <fullName evidence="5">30S ribosomal protein S2</fullName>
    </recommendedName>
</protein>
<evidence type="ECO:0000256" key="1">
    <source>
        <dbReference type="ARBA" id="ARBA00006242"/>
    </source>
</evidence>
<dbReference type="Gene3D" id="3.40.50.10490">
    <property type="entry name" value="Glucose-6-phosphate isomerase like protein, domain 1"/>
    <property type="match status" value="1"/>
</dbReference>
<dbReference type="GO" id="GO:0006412">
    <property type="term" value="P:translation"/>
    <property type="evidence" value="ECO:0007669"/>
    <property type="project" value="InterPro"/>
</dbReference>
<dbReference type="SUPFAM" id="SSF52313">
    <property type="entry name" value="Ribosomal protein S2"/>
    <property type="match status" value="1"/>
</dbReference>
<keyword evidence="3" id="KW-0687">Ribonucleoprotein</keyword>
<gene>
    <name evidence="4" type="ORF">METZ01_LOCUS414582</name>
</gene>
<dbReference type="PRINTS" id="PR00395">
    <property type="entry name" value="RIBOSOMALS2"/>
</dbReference>
<dbReference type="GO" id="GO:0003735">
    <property type="term" value="F:structural constituent of ribosome"/>
    <property type="evidence" value="ECO:0007669"/>
    <property type="project" value="InterPro"/>
</dbReference>
<dbReference type="InterPro" id="IPR001865">
    <property type="entry name" value="Ribosomal_uS2"/>
</dbReference>
<reference evidence="4" key="1">
    <citation type="submission" date="2018-05" db="EMBL/GenBank/DDBJ databases">
        <authorList>
            <person name="Lanie J.A."/>
            <person name="Ng W.-L."/>
            <person name="Kazmierczak K.M."/>
            <person name="Andrzejewski T.M."/>
            <person name="Davidsen T.M."/>
            <person name="Wayne K.J."/>
            <person name="Tettelin H."/>
            <person name="Glass J.I."/>
            <person name="Rusch D."/>
            <person name="Podicherti R."/>
            <person name="Tsui H.-C.T."/>
            <person name="Winkler M.E."/>
        </authorList>
    </citation>
    <scope>NUCLEOTIDE SEQUENCE</scope>
</reference>
<name>A0A382WU02_9ZZZZ</name>
<evidence type="ECO:0000313" key="4">
    <source>
        <dbReference type="EMBL" id="SVD61728.1"/>
    </source>
</evidence>
<dbReference type="EMBL" id="UINC01162140">
    <property type="protein sequence ID" value="SVD61728.1"/>
    <property type="molecule type" value="Genomic_DNA"/>
</dbReference>
<evidence type="ECO:0008006" key="5">
    <source>
        <dbReference type="Google" id="ProtNLM"/>
    </source>
</evidence>
<dbReference type="PANTHER" id="PTHR12534:SF0">
    <property type="entry name" value="SMALL RIBOSOMAL SUBUNIT PROTEIN US2M"/>
    <property type="match status" value="1"/>
</dbReference>
<accession>A0A382WU02</accession>
<proteinExistence type="inferred from homology"/>
<sequence length="59" mass="6934">MADISLEDLFQAGSHFGHQTKYWNPKMDRFIFGTRNKIHIINLEHTVEMIKPATEFIKS</sequence>
<evidence type="ECO:0000256" key="3">
    <source>
        <dbReference type="ARBA" id="ARBA00023274"/>
    </source>
</evidence>
<dbReference type="Pfam" id="PF00318">
    <property type="entry name" value="Ribosomal_S2"/>
    <property type="match status" value="1"/>
</dbReference>
<feature type="non-terminal residue" evidence="4">
    <location>
        <position position="59"/>
    </location>
</feature>
<organism evidence="4">
    <name type="scientific">marine metagenome</name>
    <dbReference type="NCBI Taxonomy" id="408172"/>
    <lineage>
        <taxon>unclassified sequences</taxon>
        <taxon>metagenomes</taxon>
        <taxon>ecological metagenomes</taxon>
    </lineage>
</organism>
<comment type="similarity">
    <text evidence="1">Belongs to the universal ribosomal protein uS2 family.</text>
</comment>
<dbReference type="AlphaFoldDB" id="A0A382WU02"/>
<dbReference type="InterPro" id="IPR005706">
    <property type="entry name" value="Ribosomal_uS2_bac/mit/plastid"/>
</dbReference>